<evidence type="ECO:0000256" key="2">
    <source>
        <dbReference type="SAM" id="Phobius"/>
    </source>
</evidence>
<keyword evidence="2" id="KW-1133">Transmembrane helix</keyword>
<gene>
    <name evidence="3" type="ORF">ACFQZM_38075</name>
</gene>
<dbReference type="EMBL" id="JBHTGP010000018">
    <property type="protein sequence ID" value="MFD0690349.1"/>
    <property type="molecule type" value="Genomic_DNA"/>
</dbReference>
<comment type="caution">
    <text evidence="3">The sequence shown here is derived from an EMBL/GenBank/DDBJ whole genome shotgun (WGS) entry which is preliminary data.</text>
</comment>
<feature type="transmembrane region" description="Helical" evidence="2">
    <location>
        <begin position="295"/>
        <end position="323"/>
    </location>
</feature>
<name>A0ABW2XY03_9ACTN</name>
<dbReference type="RefSeq" id="WP_378325195.1">
    <property type="nucleotide sequence ID" value="NZ_JBHTGP010000018.1"/>
</dbReference>
<evidence type="ECO:0000313" key="4">
    <source>
        <dbReference type="Proteomes" id="UP001597063"/>
    </source>
</evidence>
<keyword evidence="2" id="KW-0472">Membrane</keyword>
<protein>
    <submittedName>
        <fullName evidence="3">Uncharacterized protein</fullName>
    </submittedName>
</protein>
<feature type="region of interest" description="Disordered" evidence="1">
    <location>
        <begin position="31"/>
        <end position="87"/>
    </location>
</feature>
<feature type="transmembrane region" description="Helical" evidence="2">
    <location>
        <begin position="122"/>
        <end position="141"/>
    </location>
</feature>
<dbReference type="Proteomes" id="UP001597063">
    <property type="component" value="Unassembled WGS sequence"/>
</dbReference>
<organism evidence="3 4">
    <name type="scientific">Actinomadura fibrosa</name>
    <dbReference type="NCBI Taxonomy" id="111802"/>
    <lineage>
        <taxon>Bacteria</taxon>
        <taxon>Bacillati</taxon>
        <taxon>Actinomycetota</taxon>
        <taxon>Actinomycetes</taxon>
        <taxon>Streptosporangiales</taxon>
        <taxon>Thermomonosporaceae</taxon>
        <taxon>Actinomadura</taxon>
    </lineage>
</organism>
<evidence type="ECO:0000256" key="1">
    <source>
        <dbReference type="SAM" id="MobiDB-lite"/>
    </source>
</evidence>
<evidence type="ECO:0000313" key="3">
    <source>
        <dbReference type="EMBL" id="MFD0690349.1"/>
    </source>
</evidence>
<feature type="transmembrane region" description="Helical" evidence="2">
    <location>
        <begin position="161"/>
        <end position="183"/>
    </location>
</feature>
<proteinExistence type="predicted"/>
<feature type="transmembrane region" description="Helical" evidence="2">
    <location>
        <begin position="255"/>
        <end position="275"/>
    </location>
</feature>
<reference evidence="4" key="1">
    <citation type="journal article" date="2019" name="Int. J. Syst. Evol. Microbiol.">
        <title>The Global Catalogue of Microorganisms (GCM) 10K type strain sequencing project: providing services to taxonomists for standard genome sequencing and annotation.</title>
        <authorList>
            <consortium name="The Broad Institute Genomics Platform"/>
            <consortium name="The Broad Institute Genome Sequencing Center for Infectious Disease"/>
            <person name="Wu L."/>
            <person name="Ma J."/>
        </authorList>
    </citation>
    <scope>NUCLEOTIDE SEQUENCE [LARGE SCALE GENOMIC DNA]</scope>
    <source>
        <strain evidence="4">JCM 9371</strain>
    </source>
</reference>
<feature type="transmembrane region" description="Helical" evidence="2">
    <location>
        <begin position="190"/>
        <end position="209"/>
    </location>
</feature>
<keyword evidence="4" id="KW-1185">Reference proteome</keyword>
<feature type="compositionally biased region" description="Low complexity" evidence="1">
    <location>
        <begin position="43"/>
        <end position="75"/>
    </location>
</feature>
<feature type="transmembrane region" description="Helical" evidence="2">
    <location>
        <begin position="329"/>
        <end position="350"/>
    </location>
</feature>
<sequence length="358" mass="36045">MLGVYADLPWSYAAGAGIALAAAHQLRGARHTVPSPPAVTSGAPSARTAEPPASAAPSTRPTATTGSSTPSTRPAGIIGSSAPSARPAVLTGSSATFARSAVEGPPVGRAPRVTGAAGGRHFALAMAYSVLIFVPASLFVAHRYPQWATAQHEDALSREALAWLGAAEVALTAAGFLVARALLVAGRIRWAVCQVILGCLLLCLAVVHGRDGDGWKRFLSSDRDDYARFPRFLHVADIGPIAGHVAGFLTSGLAVVLYTTGAVVLGTLGVVMGLLHQFGLTDAGADGPGPLRAALVAAVVGGGALVLAVLVSALVSGVGWVALAAVLPVLWLAVAARGAFATVVITDLGLPAEHDPAV</sequence>
<accession>A0ABW2XY03</accession>
<keyword evidence="2" id="KW-0812">Transmembrane</keyword>